<evidence type="ECO:0000256" key="15">
    <source>
        <dbReference type="ARBA" id="ARBA00062730"/>
    </source>
</evidence>
<sequence length="703" mass="78553">MASKVQQQLRFPVRKSTRQSKSSLTVIPSSTVGESSPLRQGLRRKGQKDATPKKTPGKVLPDKSPERRSPSKRKPTTIASPPTPPKSPCKYSKPVVHRCRSPSPLIYSKESDDEYDVHQTRPVKPPASSVPVQRLVSKSTERLSRNLVAAQILDKVVPQKPCQELRSPTKRKNENVPPAPTPPKSPFKSSAHNDNLSRSGGSSALSFLPTTPTKSPCRERWFSPQKQTVLSARSPCRDRFPSPIKPPVTPTKTPSKERLSSPHRPQSHRHVLSPRKTPQKWNDENFVLKSPRKLAKLQIAKQDNQSYHTTKQSLHTAKPEHMVGRDHEIAEIRSFLSTHLEKQSAGSLYISGAPGTGKTAAALHIIDDFKDQYKCQIAYLNCMMVKDVSSVFRRLYTELSGKTANGRTTVKDMESLVTTSKHSMILVLDEIDQLDSKNQEVLYRIFEWPSLDDSKLILVGVANALDLTDRILPRLQAKPRCRPKLLHFAPYTRDQISAIISDRLQQTGDVIVENSAVQFCARKISAVAGDMRKALDVCRRAVEIAESESRSQTVLKISDCNSPSKSKPAAVKKVGVVHISKVMSEVYGSSVQAQQSEGVPLQQKLLVCTLLLMVKMGKFKEVPLGKLHETYCKVCKRQQMTPVDQSEFHSLCNLLEARGVIGIKRAKETRLLKLTLRQDEKELEQTLQDRVLVSTILKIGLPK</sequence>
<keyword evidence="11" id="KW-0832">Ubl conjugation</keyword>
<evidence type="ECO:0000256" key="3">
    <source>
        <dbReference type="ARBA" id="ARBA00006184"/>
    </source>
</evidence>
<dbReference type="PANTHER" id="PTHR10763:SF26">
    <property type="entry name" value="CELL DIVISION CONTROL PROTEIN 6 HOMOLOG"/>
    <property type="match status" value="1"/>
</dbReference>
<dbReference type="FunFam" id="1.10.8.60:FF:000058">
    <property type="entry name" value="Cell division control protein"/>
    <property type="match status" value="1"/>
</dbReference>
<feature type="region of interest" description="Disordered" evidence="19">
    <location>
        <begin position="160"/>
        <end position="278"/>
    </location>
</feature>
<keyword evidence="4" id="KW-0963">Cytoplasm</keyword>
<dbReference type="GO" id="GO:0016887">
    <property type="term" value="F:ATP hydrolysis activity"/>
    <property type="evidence" value="ECO:0007669"/>
    <property type="project" value="InterPro"/>
</dbReference>
<comment type="function">
    <text evidence="14">Involved in the initiation of DNA replication. Also participates in checkpoint controls that ensure DNA replication is completed before mitosis is initiated.</text>
</comment>
<evidence type="ECO:0000313" key="22">
    <source>
        <dbReference type="EMBL" id="KAK7111885.1"/>
    </source>
</evidence>
<dbReference type="InterPro" id="IPR036388">
    <property type="entry name" value="WH-like_DNA-bd_sf"/>
</dbReference>
<dbReference type="Pfam" id="PF00004">
    <property type="entry name" value="AAA"/>
    <property type="match status" value="1"/>
</dbReference>
<gene>
    <name evidence="22" type="ORF">V1264_011439</name>
</gene>
<evidence type="ECO:0000256" key="5">
    <source>
        <dbReference type="ARBA" id="ARBA00022553"/>
    </source>
</evidence>
<dbReference type="InterPro" id="IPR036390">
    <property type="entry name" value="WH_DNA-bd_sf"/>
</dbReference>
<evidence type="ECO:0000313" key="23">
    <source>
        <dbReference type="Proteomes" id="UP001374579"/>
    </source>
</evidence>
<evidence type="ECO:0000259" key="20">
    <source>
        <dbReference type="SMART" id="SM00382"/>
    </source>
</evidence>
<reference evidence="22 23" key="1">
    <citation type="submission" date="2024-02" db="EMBL/GenBank/DDBJ databases">
        <title>Chromosome-scale genome assembly of the rough periwinkle Littorina saxatilis.</title>
        <authorList>
            <person name="De Jode A."/>
            <person name="Faria R."/>
            <person name="Formenti G."/>
            <person name="Sims Y."/>
            <person name="Smith T.P."/>
            <person name="Tracey A."/>
            <person name="Wood J.M.D."/>
            <person name="Zagrodzka Z.B."/>
            <person name="Johannesson K."/>
            <person name="Butlin R.K."/>
            <person name="Leder E.H."/>
        </authorList>
    </citation>
    <scope>NUCLEOTIDE SEQUENCE [LARGE SCALE GENOMIC DNA]</scope>
    <source>
        <strain evidence="22">Snail1</strain>
        <tissue evidence="22">Muscle</tissue>
    </source>
</reference>
<evidence type="ECO:0000256" key="8">
    <source>
        <dbReference type="ARBA" id="ARBA00022741"/>
    </source>
</evidence>
<dbReference type="PANTHER" id="PTHR10763">
    <property type="entry name" value="CELL DIVISION CONTROL PROTEIN 6-RELATED"/>
    <property type="match status" value="1"/>
</dbReference>
<evidence type="ECO:0000256" key="14">
    <source>
        <dbReference type="ARBA" id="ARBA00056036"/>
    </source>
</evidence>
<name>A0AAN9BV65_9CAEN</name>
<dbReference type="Gene3D" id="1.10.10.10">
    <property type="entry name" value="Winged helix-like DNA-binding domain superfamily/Winged helix DNA-binding domain"/>
    <property type="match status" value="1"/>
</dbReference>
<dbReference type="GO" id="GO:0005524">
    <property type="term" value="F:ATP binding"/>
    <property type="evidence" value="ECO:0007669"/>
    <property type="project" value="UniProtKB-KW"/>
</dbReference>
<evidence type="ECO:0000256" key="19">
    <source>
        <dbReference type="SAM" id="MobiDB-lite"/>
    </source>
</evidence>
<comment type="similarity">
    <text evidence="3">Belongs to the CDC6/cdc18 family.</text>
</comment>
<evidence type="ECO:0000256" key="17">
    <source>
        <dbReference type="ARBA" id="ARBA00079122"/>
    </source>
</evidence>
<keyword evidence="7" id="KW-0235">DNA replication</keyword>
<feature type="compositionally biased region" description="Polar residues" evidence="19">
    <location>
        <begin position="192"/>
        <end position="214"/>
    </location>
</feature>
<dbReference type="InterPro" id="IPR015163">
    <property type="entry name" value="Cdc6_C"/>
</dbReference>
<dbReference type="Pfam" id="PF22606">
    <property type="entry name" value="Cdc6-ORC-like_ATPase_lid"/>
    <property type="match status" value="1"/>
</dbReference>
<evidence type="ECO:0000256" key="18">
    <source>
        <dbReference type="ARBA" id="ARBA00082525"/>
    </source>
</evidence>
<organism evidence="22 23">
    <name type="scientific">Littorina saxatilis</name>
    <dbReference type="NCBI Taxonomy" id="31220"/>
    <lineage>
        <taxon>Eukaryota</taxon>
        <taxon>Metazoa</taxon>
        <taxon>Spiralia</taxon>
        <taxon>Lophotrochozoa</taxon>
        <taxon>Mollusca</taxon>
        <taxon>Gastropoda</taxon>
        <taxon>Caenogastropoda</taxon>
        <taxon>Littorinimorpha</taxon>
        <taxon>Littorinoidea</taxon>
        <taxon>Littorinidae</taxon>
        <taxon>Littorina</taxon>
    </lineage>
</organism>
<keyword evidence="23" id="KW-1185">Reference proteome</keyword>
<accession>A0AAN9BV65</accession>
<dbReference type="GO" id="GO:0003688">
    <property type="term" value="F:DNA replication origin binding"/>
    <property type="evidence" value="ECO:0007669"/>
    <property type="project" value="TreeGrafter"/>
</dbReference>
<feature type="region of interest" description="Disordered" evidence="19">
    <location>
        <begin position="1"/>
        <end position="142"/>
    </location>
</feature>
<dbReference type="GO" id="GO:0006270">
    <property type="term" value="P:DNA replication initiation"/>
    <property type="evidence" value="ECO:0007669"/>
    <property type="project" value="UniProtKB-UniRule"/>
</dbReference>
<dbReference type="GO" id="GO:0005634">
    <property type="term" value="C:nucleus"/>
    <property type="evidence" value="ECO:0007669"/>
    <property type="project" value="UniProtKB-SubCell"/>
</dbReference>
<evidence type="ECO:0000256" key="13">
    <source>
        <dbReference type="ARBA" id="ARBA00023306"/>
    </source>
</evidence>
<evidence type="ECO:0000256" key="7">
    <source>
        <dbReference type="ARBA" id="ARBA00022705"/>
    </source>
</evidence>
<keyword evidence="12" id="KW-0539">Nucleus</keyword>
<dbReference type="GO" id="GO:0005737">
    <property type="term" value="C:cytoplasm"/>
    <property type="evidence" value="ECO:0007669"/>
    <property type="project" value="UniProtKB-SubCell"/>
</dbReference>
<dbReference type="Gene3D" id="3.40.50.300">
    <property type="entry name" value="P-loop containing nucleotide triphosphate hydrolases"/>
    <property type="match status" value="1"/>
</dbReference>
<dbReference type="CDD" id="cd08768">
    <property type="entry name" value="Cdc6_C"/>
    <property type="match status" value="1"/>
</dbReference>
<dbReference type="InterPro" id="IPR003593">
    <property type="entry name" value="AAA+_ATPase"/>
</dbReference>
<keyword evidence="6" id="KW-0132">Cell division</keyword>
<comment type="subcellular location">
    <subcellularLocation>
        <location evidence="2">Cytoplasm</location>
    </subcellularLocation>
    <subcellularLocation>
        <location evidence="1">Nucleus</location>
    </subcellularLocation>
</comment>
<evidence type="ECO:0000256" key="11">
    <source>
        <dbReference type="ARBA" id="ARBA00022843"/>
    </source>
</evidence>
<evidence type="ECO:0000256" key="9">
    <source>
        <dbReference type="ARBA" id="ARBA00022776"/>
    </source>
</evidence>
<evidence type="ECO:0000259" key="21">
    <source>
        <dbReference type="SMART" id="SM01074"/>
    </source>
</evidence>
<evidence type="ECO:0000256" key="2">
    <source>
        <dbReference type="ARBA" id="ARBA00004496"/>
    </source>
</evidence>
<dbReference type="InterPro" id="IPR027417">
    <property type="entry name" value="P-loop_NTPase"/>
</dbReference>
<dbReference type="CDD" id="cd00009">
    <property type="entry name" value="AAA"/>
    <property type="match status" value="1"/>
</dbReference>
<feature type="compositionally biased region" description="Basic and acidic residues" evidence="19">
    <location>
        <begin position="60"/>
        <end position="69"/>
    </location>
</feature>
<dbReference type="InterPro" id="IPR003959">
    <property type="entry name" value="ATPase_AAA_core"/>
</dbReference>
<dbReference type="Gene3D" id="1.10.8.60">
    <property type="match status" value="1"/>
</dbReference>
<comment type="subunit">
    <text evidence="15">Interacts with PCNA, ORC1, cyclin-CDK. Interacts with HUWE1. Interacts with ANKRD17. Interacts with GRWD1; origin binding of GRWD1 is dependent on CDC6. Interacts with CDT1; are mutually dependent on one another for loading MCM complexes onto chromatin. Interacts with TTC4. Interacts (via Cy motif) with CCNF; the interaction takes place during G2 and M phase. Interacts with CDH1.</text>
</comment>
<dbReference type="GO" id="GO:0005819">
    <property type="term" value="C:spindle"/>
    <property type="evidence" value="ECO:0007669"/>
    <property type="project" value="UniProtKB-ARBA"/>
</dbReference>
<keyword evidence="13" id="KW-0131">Cell cycle</keyword>
<dbReference type="SMART" id="SM00382">
    <property type="entry name" value="AAA"/>
    <property type="match status" value="1"/>
</dbReference>
<dbReference type="InterPro" id="IPR050311">
    <property type="entry name" value="ORC1/CDC6"/>
</dbReference>
<keyword evidence="9" id="KW-0498">Mitosis</keyword>
<dbReference type="GO" id="GO:0033314">
    <property type="term" value="P:mitotic DNA replication checkpoint signaling"/>
    <property type="evidence" value="ECO:0007669"/>
    <property type="project" value="TreeGrafter"/>
</dbReference>
<dbReference type="FunFam" id="3.40.50.300:FF:000547">
    <property type="entry name" value="Cell division control protein"/>
    <property type="match status" value="1"/>
</dbReference>
<evidence type="ECO:0000256" key="4">
    <source>
        <dbReference type="ARBA" id="ARBA00022490"/>
    </source>
</evidence>
<dbReference type="SMART" id="SM01074">
    <property type="entry name" value="Cdc6_C"/>
    <property type="match status" value="1"/>
</dbReference>
<evidence type="ECO:0000256" key="12">
    <source>
        <dbReference type="ARBA" id="ARBA00023242"/>
    </source>
</evidence>
<comment type="caution">
    <text evidence="22">The sequence shown here is derived from an EMBL/GenBank/DDBJ whole genome shotgun (WGS) entry which is preliminary data.</text>
</comment>
<feature type="domain" description="AAA+ ATPase" evidence="20">
    <location>
        <begin position="344"/>
        <end position="482"/>
    </location>
</feature>
<dbReference type="SUPFAM" id="SSF52540">
    <property type="entry name" value="P-loop containing nucleoside triphosphate hydrolases"/>
    <property type="match status" value="1"/>
</dbReference>
<proteinExistence type="inferred from homology"/>
<dbReference type="GO" id="GO:0051301">
    <property type="term" value="P:cell division"/>
    <property type="evidence" value="ECO:0007669"/>
    <property type="project" value="UniProtKB-UniRule"/>
</dbReference>
<feature type="domain" description="Cdc6 C-terminal" evidence="21">
    <location>
        <begin position="607"/>
        <end position="687"/>
    </location>
</feature>
<dbReference type="InterPro" id="IPR054425">
    <property type="entry name" value="Cdc6_ORC1-like_ATPase_lid"/>
</dbReference>
<keyword evidence="5" id="KW-0597">Phosphoprotein</keyword>
<dbReference type="EMBL" id="JBAMIC010000002">
    <property type="protein sequence ID" value="KAK7111885.1"/>
    <property type="molecule type" value="Genomic_DNA"/>
</dbReference>
<evidence type="ECO:0000256" key="1">
    <source>
        <dbReference type="ARBA" id="ARBA00004123"/>
    </source>
</evidence>
<dbReference type="Pfam" id="PF09079">
    <property type="entry name" value="WHD_Cdc6"/>
    <property type="match status" value="1"/>
</dbReference>
<dbReference type="AlphaFoldDB" id="A0AAN9BV65"/>
<keyword evidence="10" id="KW-0067">ATP-binding</keyword>
<keyword evidence="8" id="KW-0547">Nucleotide-binding</keyword>
<evidence type="ECO:0000256" key="10">
    <source>
        <dbReference type="ARBA" id="ARBA00022840"/>
    </source>
</evidence>
<protein>
    <recommendedName>
        <fullName evidence="16">Cell division control protein 6 homolog</fullName>
    </recommendedName>
    <alternativeName>
        <fullName evidence="18">CDC6-related protein</fullName>
    </alternativeName>
    <alternativeName>
        <fullName evidence="17">p62(cdc6)</fullName>
    </alternativeName>
</protein>
<dbReference type="SUPFAM" id="SSF46785">
    <property type="entry name" value="Winged helix' DNA-binding domain"/>
    <property type="match status" value="1"/>
</dbReference>
<evidence type="ECO:0000256" key="6">
    <source>
        <dbReference type="ARBA" id="ARBA00022618"/>
    </source>
</evidence>
<evidence type="ECO:0000256" key="16">
    <source>
        <dbReference type="ARBA" id="ARBA00069110"/>
    </source>
</evidence>
<dbReference type="Proteomes" id="UP001374579">
    <property type="component" value="Unassembled WGS sequence"/>
</dbReference>
<feature type="compositionally biased region" description="Polar residues" evidence="19">
    <location>
        <begin position="19"/>
        <end position="38"/>
    </location>
</feature>
<dbReference type="FunFam" id="1.10.10.10:FF:000265">
    <property type="entry name" value="Cell division control protein"/>
    <property type="match status" value="1"/>
</dbReference>